<dbReference type="InterPro" id="IPR020904">
    <property type="entry name" value="Sc_DH/Rdtase_CS"/>
</dbReference>
<name>A0A2A5CEC1_9GAMM</name>
<dbReference type="PRINTS" id="PR00080">
    <property type="entry name" value="SDRFAMILY"/>
</dbReference>
<dbReference type="EMBL" id="NVWI01000004">
    <property type="protein sequence ID" value="PCJ41726.1"/>
    <property type="molecule type" value="Genomic_DNA"/>
</dbReference>
<reference evidence="4" key="1">
    <citation type="submission" date="2017-08" db="EMBL/GenBank/DDBJ databases">
        <title>A dynamic microbial community with high functional redundancy inhabits the cold, oxic subseafloor aquifer.</title>
        <authorList>
            <person name="Tully B.J."/>
            <person name="Wheat C.G."/>
            <person name="Glazer B.T."/>
            <person name="Huber J.A."/>
        </authorList>
    </citation>
    <scope>NUCLEOTIDE SEQUENCE [LARGE SCALE GENOMIC DNA]</scope>
</reference>
<dbReference type="Gene3D" id="3.40.50.720">
    <property type="entry name" value="NAD(P)-binding Rossmann-like Domain"/>
    <property type="match status" value="1"/>
</dbReference>
<evidence type="ECO:0000256" key="1">
    <source>
        <dbReference type="ARBA" id="ARBA00006484"/>
    </source>
</evidence>
<dbReference type="PROSITE" id="PS00061">
    <property type="entry name" value="ADH_SHORT"/>
    <property type="match status" value="1"/>
</dbReference>
<evidence type="ECO:0000256" key="2">
    <source>
        <dbReference type="ARBA" id="ARBA00023002"/>
    </source>
</evidence>
<evidence type="ECO:0000313" key="3">
    <source>
        <dbReference type="EMBL" id="PCJ41726.1"/>
    </source>
</evidence>
<comment type="similarity">
    <text evidence="1">Belongs to the short-chain dehydrogenases/reductases (SDR) family.</text>
</comment>
<proteinExistence type="inferred from homology"/>
<keyword evidence="2" id="KW-0560">Oxidoreductase</keyword>
<accession>A0A2A5CEC1</accession>
<comment type="caution">
    <text evidence="3">The sequence shown here is derived from an EMBL/GenBank/DDBJ whole genome shotgun (WGS) entry which is preliminary data.</text>
</comment>
<organism evidence="3 4">
    <name type="scientific">SAR86 cluster bacterium</name>
    <dbReference type="NCBI Taxonomy" id="2030880"/>
    <lineage>
        <taxon>Bacteria</taxon>
        <taxon>Pseudomonadati</taxon>
        <taxon>Pseudomonadota</taxon>
        <taxon>Gammaproteobacteria</taxon>
        <taxon>SAR86 cluster</taxon>
    </lineage>
</organism>
<dbReference type="SUPFAM" id="SSF51735">
    <property type="entry name" value="NAD(P)-binding Rossmann-fold domains"/>
    <property type="match status" value="1"/>
</dbReference>
<dbReference type="NCBIfam" id="NF006598">
    <property type="entry name" value="PRK09135.1"/>
    <property type="match status" value="1"/>
</dbReference>
<dbReference type="Proteomes" id="UP000228987">
    <property type="component" value="Unassembled WGS sequence"/>
</dbReference>
<dbReference type="AlphaFoldDB" id="A0A2A5CEC1"/>
<dbReference type="FunFam" id="3.40.50.720:FF:000084">
    <property type="entry name" value="Short-chain dehydrogenase reductase"/>
    <property type="match status" value="1"/>
</dbReference>
<dbReference type="Pfam" id="PF13561">
    <property type="entry name" value="adh_short_C2"/>
    <property type="match status" value="1"/>
</dbReference>
<dbReference type="PANTHER" id="PTHR43639:SF1">
    <property type="entry name" value="SHORT-CHAIN DEHYDROGENASE_REDUCTASE FAMILY PROTEIN"/>
    <property type="match status" value="1"/>
</dbReference>
<dbReference type="PRINTS" id="PR00081">
    <property type="entry name" value="GDHRDH"/>
</dbReference>
<dbReference type="InterPro" id="IPR036291">
    <property type="entry name" value="NAD(P)-bd_dom_sf"/>
</dbReference>
<protein>
    <submittedName>
        <fullName evidence="3">Pteridine reductase</fullName>
    </submittedName>
</protein>
<gene>
    <name evidence="3" type="ORF">COA71_06860</name>
</gene>
<dbReference type="InterPro" id="IPR002347">
    <property type="entry name" value="SDR_fam"/>
</dbReference>
<sequence>MRTDKPIVKVALITGGAARIGASIARHLHKAGYNIALHYRQSKSSAESLSIELNDIRANSIHCFEADLLKLNDIEQLVKNTLAQWGRLDVLINNASSFYPTPLVSINEEQWHDLIGINAKAPAFLSKACSPALRKSSGCIVNISDIAANTGRKDYLIYTMAKAALATLTKSLAKELAPEVRVNAVAPGAILPPNFSASQPGLGNVEAIVSSTLAVSCLSYPGTVNDIAYAVAFLIQSTYISGQTLTVDGGKKLLS</sequence>
<evidence type="ECO:0000313" key="4">
    <source>
        <dbReference type="Proteomes" id="UP000228987"/>
    </source>
</evidence>
<dbReference type="PANTHER" id="PTHR43639">
    <property type="entry name" value="OXIDOREDUCTASE, SHORT-CHAIN DEHYDROGENASE/REDUCTASE FAMILY (AFU_ORTHOLOGUE AFUA_5G02870)"/>
    <property type="match status" value="1"/>
</dbReference>
<dbReference type="GO" id="GO:0016491">
    <property type="term" value="F:oxidoreductase activity"/>
    <property type="evidence" value="ECO:0007669"/>
    <property type="project" value="UniProtKB-KW"/>
</dbReference>